<sequence length="160" mass="17520">MAALQGNVQPIRLKYSVQQALGKHLLSSYPHEACGVLLGAAAAGGMLIDTYVPMRNVAPDPLHTFTPHPEEWIHVLYNEPTLIGLFHSHPNSEPIPSVADYKGLAALGPEFKVYLIGSPRTEVGCSPFLNGFYIERYSNEQGTSFPFPELSQAPLHVLLK</sequence>
<comment type="caution">
    <text evidence="7">The sequence shown here is derived from an EMBL/GenBank/DDBJ whole genome shotgun (WGS) entry which is preliminary data.</text>
</comment>
<dbReference type="SUPFAM" id="SSF102712">
    <property type="entry name" value="JAB1/MPN domain"/>
    <property type="match status" value="1"/>
</dbReference>
<organism evidence="7 8">
    <name type="scientific">Paenibacillus pseudetheri</name>
    <dbReference type="NCBI Taxonomy" id="2897682"/>
    <lineage>
        <taxon>Bacteria</taxon>
        <taxon>Bacillati</taxon>
        <taxon>Bacillota</taxon>
        <taxon>Bacilli</taxon>
        <taxon>Bacillales</taxon>
        <taxon>Paenibacillaceae</taxon>
        <taxon>Paenibacillus</taxon>
    </lineage>
</organism>
<dbReference type="InterPro" id="IPR051929">
    <property type="entry name" value="VirAsm_ModProt"/>
</dbReference>
<evidence type="ECO:0000256" key="3">
    <source>
        <dbReference type="ARBA" id="ARBA00022801"/>
    </source>
</evidence>
<dbReference type="PANTHER" id="PTHR34858">
    <property type="entry name" value="CYSO-CYSTEINE PEPTIDASE"/>
    <property type="match status" value="1"/>
</dbReference>
<keyword evidence="2" id="KW-0479">Metal-binding</keyword>
<dbReference type="PANTHER" id="PTHR34858:SF1">
    <property type="entry name" value="CYSO-CYSTEINE PEPTIDASE"/>
    <property type="match status" value="1"/>
</dbReference>
<keyword evidence="8" id="KW-1185">Reference proteome</keyword>
<reference evidence="7" key="1">
    <citation type="submission" date="2021-12" db="EMBL/GenBank/DDBJ databases">
        <authorList>
            <person name="Criscuolo A."/>
        </authorList>
    </citation>
    <scope>NUCLEOTIDE SEQUENCE</scope>
    <source>
        <strain evidence="7">CIP111894</strain>
    </source>
</reference>
<evidence type="ECO:0000256" key="5">
    <source>
        <dbReference type="ARBA" id="ARBA00023049"/>
    </source>
</evidence>
<gene>
    <name evidence="7" type="ORF">PAECIP111894_03244</name>
</gene>
<accession>A0ABN8FGC7</accession>
<keyword evidence="5" id="KW-0482">Metalloprotease</keyword>
<keyword evidence="3" id="KW-0378">Hydrolase</keyword>
<evidence type="ECO:0000259" key="6">
    <source>
        <dbReference type="Pfam" id="PF14464"/>
    </source>
</evidence>
<dbReference type="Gene3D" id="3.40.140.10">
    <property type="entry name" value="Cytidine Deaminase, domain 2"/>
    <property type="match status" value="1"/>
</dbReference>
<name>A0ABN8FGC7_9BACL</name>
<dbReference type="Proteomes" id="UP000838749">
    <property type="component" value="Unassembled WGS sequence"/>
</dbReference>
<dbReference type="CDD" id="cd08070">
    <property type="entry name" value="MPN_like"/>
    <property type="match status" value="1"/>
</dbReference>
<proteinExistence type="predicted"/>
<evidence type="ECO:0000256" key="4">
    <source>
        <dbReference type="ARBA" id="ARBA00022833"/>
    </source>
</evidence>
<evidence type="ECO:0000256" key="2">
    <source>
        <dbReference type="ARBA" id="ARBA00022723"/>
    </source>
</evidence>
<dbReference type="InterPro" id="IPR028090">
    <property type="entry name" value="JAB_dom_prok"/>
</dbReference>
<protein>
    <recommendedName>
        <fullName evidence="6">JAB domain-containing protein</fullName>
    </recommendedName>
</protein>
<dbReference type="EMBL" id="CAKMAB010000016">
    <property type="protein sequence ID" value="CAH1057088.1"/>
    <property type="molecule type" value="Genomic_DNA"/>
</dbReference>
<keyword evidence="4" id="KW-0862">Zinc</keyword>
<feature type="domain" description="JAB" evidence="6">
    <location>
        <begin position="16"/>
        <end position="118"/>
    </location>
</feature>
<evidence type="ECO:0000313" key="8">
    <source>
        <dbReference type="Proteomes" id="UP000838749"/>
    </source>
</evidence>
<dbReference type="RefSeq" id="WP_234535529.1">
    <property type="nucleotide sequence ID" value="NZ_CAKMAB010000016.1"/>
</dbReference>
<keyword evidence="1" id="KW-0645">Protease</keyword>
<evidence type="ECO:0000313" key="7">
    <source>
        <dbReference type="EMBL" id="CAH1057088.1"/>
    </source>
</evidence>
<evidence type="ECO:0000256" key="1">
    <source>
        <dbReference type="ARBA" id="ARBA00022670"/>
    </source>
</evidence>
<dbReference type="Pfam" id="PF14464">
    <property type="entry name" value="Prok-JAB"/>
    <property type="match status" value="1"/>
</dbReference>